<dbReference type="EnsemblPlants" id="PGSC0003DMT400061026">
    <property type="protein sequence ID" value="PGSC0003DMT400061026"/>
    <property type="gene ID" value="PGSC0003DMG400023748"/>
</dbReference>
<feature type="compositionally biased region" description="Polar residues" evidence="1">
    <location>
        <begin position="110"/>
        <end position="122"/>
    </location>
</feature>
<reference evidence="2" key="2">
    <citation type="submission" date="2015-06" db="UniProtKB">
        <authorList>
            <consortium name="EnsemblPlants"/>
        </authorList>
    </citation>
    <scope>IDENTIFICATION</scope>
    <source>
        <strain evidence="2">DM1-3 516 R44</strain>
    </source>
</reference>
<evidence type="ECO:0000313" key="3">
    <source>
        <dbReference type="Proteomes" id="UP000011115"/>
    </source>
</evidence>
<dbReference type="HOGENOM" id="CLU_2030793_0_0_1"/>
<accession>M1C6X6</accession>
<protein>
    <submittedName>
        <fullName evidence="2">Uncharacterized protein</fullName>
    </submittedName>
</protein>
<evidence type="ECO:0000256" key="1">
    <source>
        <dbReference type="SAM" id="MobiDB-lite"/>
    </source>
</evidence>
<dbReference type="AlphaFoldDB" id="M1C6X6"/>
<dbReference type="PaxDb" id="4113-PGSC0003DMT400061026"/>
<organism evidence="2 3">
    <name type="scientific">Solanum tuberosum</name>
    <name type="common">Potato</name>
    <dbReference type="NCBI Taxonomy" id="4113"/>
    <lineage>
        <taxon>Eukaryota</taxon>
        <taxon>Viridiplantae</taxon>
        <taxon>Streptophyta</taxon>
        <taxon>Embryophyta</taxon>
        <taxon>Tracheophyta</taxon>
        <taxon>Spermatophyta</taxon>
        <taxon>Magnoliopsida</taxon>
        <taxon>eudicotyledons</taxon>
        <taxon>Gunneridae</taxon>
        <taxon>Pentapetalae</taxon>
        <taxon>asterids</taxon>
        <taxon>lamiids</taxon>
        <taxon>Solanales</taxon>
        <taxon>Solanaceae</taxon>
        <taxon>Solanoideae</taxon>
        <taxon>Solaneae</taxon>
        <taxon>Solanum</taxon>
    </lineage>
</organism>
<name>M1C6X6_SOLTU</name>
<keyword evidence="3" id="KW-1185">Reference proteome</keyword>
<dbReference type="InParanoid" id="M1C6X6"/>
<dbReference type="Gramene" id="PGSC0003DMT400061026">
    <property type="protein sequence ID" value="PGSC0003DMT400061026"/>
    <property type="gene ID" value="PGSC0003DMG400023748"/>
</dbReference>
<proteinExistence type="predicted"/>
<dbReference type="Proteomes" id="UP000011115">
    <property type="component" value="Unassembled WGS sequence"/>
</dbReference>
<feature type="region of interest" description="Disordered" evidence="1">
    <location>
        <begin position="94"/>
        <end position="122"/>
    </location>
</feature>
<sequence length="122" mass="13559">MEKKQWHLCQLESSSASAFESSDFTSLTPLMVALMCMELWHAFAGPLISLPKKLIAKQLTSLYNTEKYAENFKLGTTIWKYAMTEDDPAETKLGMLLSSSPRQTEDPSGPETTSATSSLWSS</sequence>
<evidence type="ECO:0000313" key="2">
    <source>
        <dbReference type="EnsemblPlants" id="PGSC0003DMT400061026"/>
    </source>
</evidence>
<reference evidence="3" key="1">
    <citation type="journal article" date="2011" name="Nature">
        <title>Genome sequence and analysis of the tuber crop potato.</title>
        <authorList>
            <consortium name="The Potato Genome Sequencing Consortium"/>
        </authorList>
    </citation>
    <scope>NUCLEOTIDE SEQUENCE [LARGE SCALE GENOMIC DNA]</scope>
    <source>
        <strain evidence="3">cv. DM1-3 516 R44</strain>
    </source>
</reference>